<dbReference type="EMBL" id="DSXR01000097">
    <property type="protein sequence ID" value="HGS87934.1"/>
    <property type="molecule type" value="Genomic_DNA"/>
</dbReference>
<sequence length="615" mass="66198">MAHIIAGVDVGNSTTEVAIAEIFDFDRPPRFLSTSRVSTTGIKGTLSNLPGIVIALQEAVKNAGIELRQLDLVLLNEATPVIGDIAMETITETIITESTMIGHNPASPGGLGIGVGKTIHIKDLVNAKRNEPLIVVIPREYDFELAADILRRALEAGMDIRGGIVQADDGVLIANRLPKVLPFVDEVSLIDHVPLNMLAAVEVAEQGQVIRQLSNPYGIATLFDLSPQETALVVPIAKALIGLRSAVVIRTPAGDVQTRRIPAGTLKLIGDVRTVIVEVDQGADAIMKALEQVGKLQDVEGEAGTNVGGMVQRVRQTMSDVTEKPLHEIKIRDILAVDCLVPQRVSGGIAQEFAMENAVGLAAMVNTDHLLMERVANALSEEIKVPVELGGVEANMAILGTLTTPGIDAPLAILDLGAGSTDAALMQRDRKVTSIHLAGAGNMVTLLIQRELGLPGPSDIDLAEQIKRYPLAKVESLFHIRNEDNSVRFFKEPLDPRLFGRVTLITEDGLVPLPTDHTIERIREVRREAKRKVFLRNCLRALQAVAPLGNIRNIDFVAIVGGSGLDFELSQMLMNKLAEFGIVVGTANIQGRLGPINAVATGLVLGYLERRREKR</sequence>
<protein>
    <submittedName>
        <fullName evidence="3">Diol dehydratase reactivase subunit alpha</fullName>
    </submittedName>
</protein>
<dbReference type="Pfam" id="PF08841">
    <property type="entry name" value="DDR"/>
    <property type="match status" value="1"/>
</dbReference>
<dbReference type="Gene3D" id="3.30.420.40">
    <property type="match status" value="2"/>
</dbReference>
<feature type="domain" description="DD-reactivating factor swiveling" evidence="2">
    <location>
        <begin position="95"/>
        <end position="256"/>
    </location>
</feature>
<dbReference type="Gene3D" id="2.40.50.140">
    <property type="entry name" value="Nucleic acid-binding proteins"/>
    <property type="match status" value="1"/>
</dbReference>
<dbReference type="InterPro" id="IPR030994">
    <property type="entry name" value="DDR_dom"/>
</dbReference>
<dbReference type="Pfam" id="PF18427">
    <property type="entry name" value="DDR_swiveling"/>
    <property type="match status" value="1"/>
</dbReference>
<evidence type="ECO:0000259" key="1">
    <source>
        <dbReference type="Pfam" id="PF08841"/>
    </source>
</evidence>
<evidence type="ECO:0000313" key="3">
    <source>
        <dbReference type="EMBL" id="HGS87934.1"/>
    </source>
</evidence>
<proteinExistence type="predicted"/>
<name>A0A7C4Q9T4_9CHLR</name>
<feature type="domain" description="Diol dehydratase reactivase ATPase-like" evidence="1">
    <location>
        <begin position="277"/>
        <end position="607"/>
    </location>
</feature>
<dbReference type="InterPro" id="IPR040916">
    <property type="entry name" value="DDR_swiveling"/>
</dbReference>
<organism evidence="3">
    <name type="scientific">Bellilinea caldifistulae</name>
    <dbReference type="NCBI Taxonomy" id="360411"/>
    <lineage>
        <taxon>Bacteria</taxon>
        <taxon>Bacillati</taxon>
        <taxon>Chloroflexota</taxon>
        <taxon>Anaerolineae</taxon>
        <taxon>Anaerolineales</taxon>
        <taxon>Anaerolineaceae</taxon>
        <taxon>Bellilinea</taxon>
    </lineage>
</organism>
<dbReference type="InterPro" id="IPR012340">
    <property type="entry name" value="NA-bd_OB-fold"/>
</dbReference>
<dbReference type="AlphaFoldDB" id="A0A7C4Q9T4"/>
<dbReference type="NCBIfam" id="TIGR04491">
    <property type="entry name" value="reactive_PduG"/>
    <property type="match status" value="1"/>
</dbReference>
<evidence type="ECO:0000259" key="2">
    <source>
        <dbReference type="Pfam" id="PF18427"/>
    </source>
</evidence>
<dbReference type="SUPFAM" id="SSF82317">
    <property type="entry name" value="Swiveling domain of dehydratase reactivase alpha subunit"/>
    <property type="match status" value="1"/>
</dbReference>
<dbReference type="InterPro" id="IPR009191">
    <property type="entry name" value="DDRA"/>
</dbReference>
<dbReference type="Gene3D" id="3.50.30.70">
    <property type="entry name" value="Swiveling domain of dehydratase reactivase alpha subunit"/>
    <property type="match status" value="1"/>
</dbReference>
<dbReference type="InterPro" id="IPR043129">
    <property type="entry name" value="ATPase_NBD"/>
</dbReference>
<accession>A0A7C4Q9T4</accession>
<dbReference type="Gene3D" id="3.90.470.30">
    <property type="match status" value="1"/>
</dbReference>
<dbReference type="SUPFAM" id="SSF53067">
    <property type="entry name" value="Actin-like ATPase domain"/>
    <property type="match status" value="2"/>
</dbReference>
<dbReference type="InterPro" id="IPR028975">
    <property type="entry name" value="DDRA_swiveling_dom_sf"/>
</dbReference>
<gene>
    <name evidence="3" type="ORF">ENT17_09980</name>
</gene>
<comment type="caution">
    <text evidence="3">The sequence shown here is derived from an EMBL/GenBank/DDBJ whole genome shotgun (WGS) entry which is preliminary data.</text>
</comment>
<reference evidence="3" key="1">
    <citation type="journal article" date="2020" name="mSystems">
        <title>Genome- and Community-Level Interaction Insights into Carbon Utilization and Element Cycling Functions of Hydrothermarchaeota in Hydrothermal Sediment.</title>
        <authorList>
            <person name="Zhou Z."/>
            <person name="Liu Y."/>
            <person name="Xu W."/>
            <person name="Pan J."/>
            <person name="Luo Z.H."/>
            <person name="Li M."/>
        </authorList>
    </citation>
    <scope>NUCLEOTIDE SEQUENCE [LARGE SCALE GENOMIC DNA]</scope>
    <source>
        <strain evidence="3">SpSt-556</strain>
    </source>
</reference>